<feature type="compositionally biased region" description="Acidic residues" evidence="8">
    <location>
        <begin position="228"/>
        <end position="243"/>
    </location>
</feature>
<dbReference type="SMART" id="SM00847">
    <property type="entry name" value="HA2"/>
    <property type="match status" value="1"/>
</dbReference>
<evidence type="ECO:0000259" key="9">
    <source>
        <dbReference type="PROSITE" id="PS51192"/>
    </source>
</evidence>
<proteinExistence type="inferred from homology"/>
<dbReference type="OrthoDB" id="10253254at2759"/>
<gene>
    <name evidence="11" type="ORF">ACJ72_03625</name>
</gene>
<dbReference type="InterPro" id="IPR048333">
    <property type="entry name" value="HA2_WH"/>
</dbReference>
<feature type="region of interest" description="Disordered" evidence="8">
    <location>
        <begin position="270"/>
        <end position="291"/>
    </location>
</feature>
<accession>A0A1B7NZ20</accession>
<feature type="compositionally biased region" description="Pro residues" evidence="8">
    <location>
        <begin position="275"/>
        <end position="286"/>
    </location>
</feature>
<organism evidence="11 12">
    <name type="scientific">Emergomyces africanus</name>
    <dbReference type="NCBI Taxonomy" id="1955775"/>
    <lineage>
        <taxon>Eukaryota</taxon>
        <taxon>Fungi</taxon>
        <taxon>Dikarya</taxon>
        <taxon>Ascomycota</taxon>
        <taxon>Pezizomycotina</taxon>
        <taxon>Eurotiomycetes</taxon>
        <taxon>Eurotiomycetidae</taxon>
        <taxon>Onygenales</taxon>
        <taxon>Ajellomycetaceae</taxon>
        <taxon>Emergomyces</taxon>
    </lineage>
</organism>
<dbReference type="FunFam" id="3.40.50.300:FF:000637">
    <property type="entry name" value="ATP-dependent RNA helicase DHX37/DHR1"/>
    <property type="match status" value="1"/>
</dbReference>
<dbReference type="PANTHER" id="PTHR18934:SF99">
    <property type="entry name" value="ATP-DEPENDENT RNA HELICASE DHX37-RELATED"/>
    <property type="match status" value="1"/>
</dbReference>
<dbReference type="Pfam" id="PF04408">
    <property type="entry name" value="WHD_HA2"/>
    <property type="match status" value="1"/>
</dbReference>
<feature type="domain" description="Helicase ATP-binding" evidence="9">
    <location>
        <begin position="342"/>
        <end position="519"/>
    </location>
</feature>
<feature type="region of interest" description="Disordered" evidence="8">
    <location>
        <begin position="603"/>
        <end position="640"/>
    </location>
</feature>
<dbReference type="PROSITE" id="PS51194">
    <property type="entry name" value="HELICASE_CTER"/>
    <property type="match status" value="1"/>
</dbReference>
<feature type="region of interest" description="Disordered" evidence="8">
    <location>
        <begin position="1"/>
        <end position="66"/>
    </location>
</feature>
<dbReference type="GO" id="GO:0005524">
    <property type="term" value="F:ATP binding"/>
    <property type="evidence" value="ECO:0007669"/>
    <property type="project" value="UniProtKB-KW"/>
</dbReference>
<sequence length="1154" mass="128253">MPKFVPRQRKHKNKLKENNPTSQQDTNVTELAPVPKPEKEEKRRKLRDELRAQQPNISSKKQKRLDKYIETKLKKDENLALLKKLADAKIDTSQLRSSRNLGKPKGKKVQLLTKNNENGDGSVQRAQPSADEINETKPIQSTLFTSTNATSSVGNTIAGPGKSAIGSGLKRPLEVGENGFPVIKKRKRAPKAKPVIEEPAWDGFESDGANDDASQDSEDSGSEQSGSENEEDEEDSSSSDDEPGEHTIIRPRNSAFKSWAMQQINDAVGFKPTEHAPPPTSLPQPAKPAKSHLVEDEPLPAELQIPKGDPNRKAFAIQINRPEYIQTARLGLPVVGEEQKIMEAIHNNPSVIIWGATGSGKTTQLPQFLFEAGYGNPESPNPGMIGITQPRRVAAVSMAKRVADELGQFSDQVSYQIRFDSTVSSKTAIKFMTDGVLMREIAQDFSLSKYSIIIIDEAHERSVNTDILIGMVSRILDLRKTMHAENPSVKPLKLVIMSATLRISDFLQNENLFRQGRPPLVQAEGRQYPVTVHFARRTHRDYVEEAFRKVSKGHKKLPPGAFLVFLTGQGEIKDLAKRLKQAFRSTSGSDAFRGKVKLTAAEAPLETEDIELGTSGPMGDEDDDSDIEIKGLDNDENDDDDFDHEEGAVDSGTKVHVLPLYSQLPTKEQMKVFEPVPEGSRLIVLATNVAETSLTIPGIRYVFDCGRSKEKQYDISTGVQSFQIGWISKASASQRAGRAGRTGPGHCYRLYSSAVFEGEFQEYTEPEILRTPIEGVVLQMKAMGLHHVINFPFPTPPNRTSLAKAEKLLRNLGALSLDGQITETGRHLSLYPLSPRFGKMLQIGHQHGCMPYVVALVSALAVSDIFIQENQLDLNRVQKGDDEENKIYTNADRLEDTAREMRRKDYNRARRIFSKYDDKSDALKSLAAVCAYAYATNGESFCSQMFLRPNAMREVSQLRHQLYEIVRSNNPGITNPFESRLPEPTDKQLRALKQITAADMPRKPRRAIDVPYLTLFSSRDGQAKELDERAVYIHPTSVLAQLSTAELPQYLIYSHLQQSTPSAISDTPTKVRMFPLTAVSGLQLSALGHGTPLIEYGKPIGKIESVAGTADKRECWVIPALKGDPGSMGWPLPAKKVVQRKDRKHGWVIEKFIK</sequence>
<dbReference type="Proteomes" id="UP000091918">
    <property type="component" value="Unassembled WGS sequence"/>
</dbReference>
<name>A0A1B7NZ20_9EURO</name>
<dbReference type="STRING" id="1658172.A0A1B7NZ20"/>
<dbReference type="CDD" id="cd17982">
    <property type="entry name" value="DEXHc_DHX37"/>
    <property type="match status" value="1"/>
</dbReference>
<dbReference type="Gene3D" id="1.20.120.1080">
    <property type="match status" value="1"/>
</dbReference>
<dbReference type="GO" id="GO:1990904">
    <property type="term" value="C:ribonucleoprotein complex"/>
    <property type="evidence" value="ECO:0007669"/>
    <property type="project" value="UniProtKB-ARBA"/>
</dbReference>
<evidence type="ECO:0000256" key="8">
    <source>
        <dbReference type="SAM" id="MobiDB-lite"/>
    </source>
</evidence>
<comment type="similarity">
    <text evidence="1">Belongs to the DEAD box helicase family. DEAH subfamily.</text>
</comment>
<protein>
    <recommendedName>
        <fullName evidence="2">RNA helicase</fullName>
        <ecNumber evidence="2">3.6.4.13</ecNumber>
    </recommendedName>
</protein>
<keyword evidence="5" id="KW-0347">Helicase</keyword>
<comment type="caution">
    <text evidence="11">The sequence shown here is derived from an EMBL/GenBank/DDBJ whole genome shotgun (WGS) entry which is preliminary data.</text>
</comment>
<feature type="region of interest" description="Disordered" evidence="8">
    <location>
        <begin position="88"/>
        <end position="256"/>
    </location>
</feature>
<dbReference type="GO" id="GO:0000462">
    <property type="term" value="P:maturation of SSU-rRNA from tricistronic rRNA transcript (SSU-rRNA, 5.8S rRNA, LSU-rRNA)"/>
    <property type="evidence" value="ECO:0007669"/>
    <property type="project" value="TreeGrafter"/>
</dbReference>
<feature type="compositionally biased region" description="Polar residues" evidence="8">
    <location>
        <begin position="112"/>
        <end position="127"/>
    </location>
</feature>
<evidence type="ECO:0000256" key="5">
    <source>
        <dbReference type="ARBA" id="ARBA00022806"/>
    </source>
</evidence>
<reference evidence="11 12" key="1">
    <citation type="submission" date="2015-07" db="EMBL/GenBank/DDBJ databases">
        <title>Emmonsia species relationships and genome sequence.</title>
        <authorList>
            <person name="Cuomo C.A."/>
            <person name="Schwartz I.S."/>
            <person name="Kenyon C."/>
            <person name="de Hoog G.S."/>
            <person name="Govender N.P."/>
            <person name="Botha A."/>
            <person name="Moreno L."/>
            <person name="de Vries M."/>
            <person name="Munoz J.F."/>
            <person name="Stielow J.B."/>
        </authorList>
    </citation>
    <scope>NUCLEOTIDE SEQUENCE [LARGE SCALE GENOMIC DNA]</scope>
    <source>
        <strain evidence="11 12">CBS 136260</strain>
    </source>
</reference>
<dbReference type="Pfam" id="PF00271">
    <property type="entry name" value="Helicase_C"/>
    <property type="match status" value="1"/>
</dbReference>
<evidence type="ECO:0000256" key="1">
    <source>
        <dbReference type="ARBA" id="ARBA00008792"/>
    </source>
</evidence>
<dbReference type="GO" id="GO:0016787">
    <property type="term" value="F:hydrolase activity"/>
    <property type="evidence" value="ECO:0007669"/>
    <property type="project" value="UniProtKB-KW"/>
</dbReference>
<keyword evidence="6" id="KW-0067">ATP-binding</keyword>
<feature type="compositionally biased region" description="Basic and acidic residues" evidence="8">
    <location>
        <begin position="36"/>
        <end position="51"/>
    </location>
</feature>
<evidence type="ECO:0000313" key="11">
    <source>
        <dbReference type="EMBL" id="OAX82028.1"/>
    </source>
</evidence>
<dbReference type="PROSITE" id="PS00690">
    <property type="entry name" value="DEAH_ATP_HELICASE"/>
    <property type="match status" value="1"/>
</dbReference>
<dbReference type="InterPro" id="IPR027417">
    <property type="entry name" value="P-loop_NTPase"/>
</dbReference>
<evidence type="ECO:0000256" key="3">
    <source>
        <dbReference type="ARBA" id="ARBA00022741"/>
    </source>
</evidence>
<comment type="catalytic activity">
    <reaction evidence="7">
        <text>ATP + H2O = ADP + phosphate + H(+)</text>
        <dbReference type="Rhea" id="RHEA:13065"/>
        <dbReference type="ChEBI" id="CHEBI:15377"/>
        <dbReference type="ChEBI" id="CHEBI:15378"/>
        <dbReference type="ChEBI" id="CHEBI:30616"/>
        <dbReference type="ChEBI" id="CHEBI:43474"/>
        <dbReference type="ChEBI" id="CHEBI:456216"/>
        <dbReference type="EC" id="3.6.4.13"/>
    </reaction>
</comment>
<dbReference type="Pfam" id="PF00270">
    <property type="entry name" value="DEAD"/>
    <property type="match status" value="1"/>
</dbReference>
<dbReference type="SUPFAM" id="SSF52540">
    <property type="entry name" value="P-loop containing nucleoside triphosphate hydrolases"/>
    <property type="match status" value="1"/>
</dbReference>
<dbReference type="PROSITE" id="PS51192">
    <property type="entry name" value="HELICASE_ATP_BIND_1"/>
    <property type="match status" value="1"/>
</dbReference>
<feature type="compositionally biased region" description="Polar residues" evidence="8">
    <location>
        <begin position="18"/>
        <end position="29"/>
    </location>
</feature>
<feature type="compositionally biased region" description="Basic residues" evidence="8">
    <location>
        <begin position="1"/>
        <end position="14"/>
    </location>
</feature>
<dbReference type="AlphaFoldDB" id="A0A1B7NZ20"/>
<keyword evidence="3" id="KW-0547">Nucleotide-binding</keyword>
<feature type="compositionally biased region" description="Acidic residues" evidence="8">
    <location>
        <begin position="204"/>
        <end position="221"/>
    </location>
</feature>
<evidence type="ECO:0000256" key="2">
    <source>
        <dbReference type="ARBA" id="ARBA00012552"/>
    </source>
</evidence>
<dbReference type="InterPro" id="IPR011545">
    <property type="entry name" value="DEAD/DEAH_box_helicase_dom"/>
</dbReference>
<dbReference type="Pfam" id="PF21010">
    <property type="entry name" value="HA2_C"/>
    <property type="match status" value="1"/>
</dbReference>
<dbReference type="InterPro" id="IPR007502">
    <property type="entry name" value="Helicase-assoc_dom"/>
</dbReference>
<dbReference type="GO" id="GO:0003724">
    <property type="term" value="F:RNA helicase activity"/>
    <property type="evidence" value="ECO:0007669"/>
    <property type="project" value="UniProtKB-EC"/>
</dbReference>
<dbReference type="InterPro" id="IPR001650">
    <property type="entry name" value="Helicase_C-like"/>
</dbReference>
<dbReference type="PANTHER" id="PTHR18934">
    <property type="entry name" value="ATP-DEPENDENT RNA HELICASE"/>
    <property type="match status" value="1"/>
</dbReference>
<dbReference type="GO" id="GO:0005730">
    <property type="term" value="C:nucleolus"/>
    <property type="evidence" value="ECO:0007669"/>
    <property type="project" value="TreeGrafter"/>
</dbReference>
<evidence type="ECO:0000256" key="4">
    <source>
        <dbReference type="ARBA" id="ARBA00022801"/>
    </source>
</evidence>
<dbReference type="GO" id="GO:0003723">
    <property type="term" value="F:RNA binding"/>
    <property type="evidence" value="ECO:0007669"/>
    <property type="project" value="TreeGrafter"/>
</dbReference>
<dbReference type="Gene3D" id="3.40.50.300">
    <property type="entry name" value="P-loop containing nucleotide triphosphate hydrolases"/>
    <property type="match status" value="2"/>
</dbReference>
<feature type="compositionally biased region" description="Polar residues" evidence="8">
    <location>
        <begin position="137"/>
        <end position="155"/>
    </location>
</feature>
<dbReference type="InterPro" id="IPR014001">
    <property type="entry name" value="Helicase_ATP-bd"/>
</dbReference>
<keyword evidence="4" id="KW-0378">Hydrolase</keyword>
<evidence type="ECO:0000256" key="7">
    <source>
        <dbReference type="ARBA" id="ARBA00047984"/>
    </source>
</evidence>
<dbReference type="SMART" id="SM00490">
    <property type="entry name" value="HELICc"/>
    <property type="match status" value="1"/>
</dbReference>
<dbReference type="EC" id="3.6.4.13" evidence="2"/>
<evidence type="ECO:0000313" key="12">
    <source>
        <dbReference type="Proteomes" id="UP000091918"/>
    </source>
</evidence>
<dbReference type="EMBL" id="LGUA01000368">
    <property type="protein sequence ID" value="OAX82028.1"/>
    <property type="molecule type" value="Genomic_DNA"/>
</dbReference>
<dbReference type="SMART" id="SM00487">
    <property type="entry name" value="DEXDc"/>
    <property type="match status" value="1"/>
</dbReference>
<dbReference type="InterPro" id="IPR003593">
    <property type="entry name" value="AAA+_ATPase"/>
</dbReference>
<feature type="domain" description="Helicase C-terminal" evidence="10">
    <location>
        <begin position="542"/>
        <end position="784"/>
    </location>
</feature>
<dbReference type="CDD" id="cd18791">
    <property type="entry name" value="SF2_C_RHA"/>
    <property type="match status" value="1"/>
</dbReference>
<keyword evidence="12" id="KW-1185">Reference proteome</keyword>
<dbReference type="SMART" id="SM00382">
    <property type="entry name" value="AAA"/>
    <property type="match status" value="1"/>
</dbReference>
<dbReference type="InterPro" id="IPR002464">
    <property type="entry name" value="DNA/RNA_helicase_DEAH_CS"/>
</dbReference>
<evidence type="ECO:0000259" key="10">
    <source>
        <dbReference type="PROSITE" id="PS51194"/>
    </source>
</evidence>
<evidence type="ECO:0000256" key="6">
    <source>
        <dbReference type="ARBA" id="ARBA00022840"/>
    </source>
</evidence>